<dbReference type="Pfam" id="PF20182">
    <property type="entry name" value="DUF6545"/>
    <property type="match status" value="1"/>
</dbReference>
<dbReference type="RefSeq" id="WP_379515740.1">
    <property type="nucleotide sequence ID" value="NZ_JBHSPA010000023.1"/>
</dbReference>
<evidence type="ECO:0000256" key="1">
    <source>
        <dbReference type="SAM" id="Phobius"/>
    </source>
</evidence>
<feature type="transmembrane region" description="Helical" evidence="1">
    <location>
        <begin position="67"/>
        <end position="88"/>
    </location>
</feature>
<gene>
    <name evidence="3" type="ORF">ACFPZ3_18610</name>
</gene>
<feature type="transmembrane region" description="Helical" evidence="1">
    <location>
        <begin position="146"/>
        <end position="168"/>
    </location>
</feature>
<evidence type="ECO:0000313" key="4">
    <source>
        <dbReference type="Proteomes" id="UP001596058"/>
    </source>
</evidence>
<name>A0ABW1CJG2_9ACTN</name>
<keyword evidence="1" id="KW-0472">Membrane</keyword>
<dbReference type="Proteomes" id="UP001596058">
    <property type="component" value="Unassembled WGS sequence"/>
</dbReference>
<keyword evidence="1" id="KW-1133">Transmembrane helix</keyword>
<feature type="transmembrane region" description="Helical" evidence="1">
    <location>
        <begin position="175"/>
        <end position="196"/>
    </location>
</feature>
<keyword evidence="1" id="KW-0812">Transmembrane</keyword>
<dbReference type="NCBIfam" id="NF042915">
    <property type="entry name" value="MAB_1171c_fam"/>
    <property type="match status" value="1"/>
</dbReference>
<dbReference type="InterPro" id="IPR046675">
    <property type="entry name" value="DUF6545"/>
</dbReference>
<keyword evidence="4" id="KW-1185">Reference proteome</keyword>
<feature type="domain" description="DUF6545" evidence="2">
    <location>
        <begin position="246"/>
        <end position="387"/>
    </location>
</feature>
<organism evidence="3 4">
    <name type="scientific">Nonomuraea insulae</name>
    <dbReference type="NCBI Taxonomy" id="1616787"/>
    <lineage>
        <taxon>Bacteria</taxon>
        <taxon>Bacillati</taxon>
        <taxon>Actinomycetota</taxon>
        <taxon>Actinomycetes</taxon>
        <taxon>Streptosporangiales</taxon>
        <taxon>Streptosporangiaceae</taxon>
        <taxon>Nonomuraea</taxon>
    </lineage>
</organism>
<sequence length="400" mass="43206">MLYVPCAMLAWTVAFTKIRHLARGVRDRELIALCAALVFLAMTMTIAIPPVWTRVDAWLHVPNLCGLLSQCSALGFAISIHLMVRLLHCSEDKREEPGRIIRWHLAAGALILVVMTGLFLRIPPLPEAPTDFVVQYAGRPQVADHLTVYILVFGGLQVRNTVLCWHYARTDVSRWLGVGLYMMAVASALGLVYSGVRGIDIVGARLGVAVDAWEPVARLMIFSGAVLASLGCTAPSWGAKISAIVAWLDDYIACARLYPLWAKLCRAVPGIALEPPRSILIDLLAAASGLRFLLLRRVVEINDGIVALRSRLGPETVEEANAFCLRSGLTGPRLRATVEACLLRRALTIKIPGAGSLDTPPATASGTADSAHVSHEVRRVLDIARAFGGSPVVRAFTTTG</sequence>
<dbReference type="EMBL" id="JBHSPA010000023">
    <property type="protein sequence ID" value="MFC5825879.1"/>
    <property type="molecule type" value="Genomic_DNA"/>
</dbReference>
<protein>
    <submittedName>
        <fullName evidence="3">MAB_1171c family putative transporter</fullName>
    </submittedName>
</protein>
<proteinExistence type="predicted"/>
<dbReference type="InterPro" id="IPR050039">
    <property type="entry name" value="MAB_1171c-like"/>
</dbReference>
<accession>A0ABW1CJG2</accession>
<feature type="transmembrane region" description="Helical" evidence="1">
    <location>
        <begin position="30"/>
        <end position="52"/>
    </location>
</feature>
<evidence type="ECO:0000313" key="3">
    <source>
        <dbReference type="EMBL" id="MFC5825879.1"/>
    </source>
</evidence>
<evidence type="ECO:0000259" key="2">
    <source>
        <dbReference type="Pfam" id="PF20182"/>
    </source>
</evidence>
<feature type="transmembrane region" description="Helical" evidence="1">
    <location>
        <begin position="100"/>
        <end position="122"/>
    </location>
</feature>
<comment type="caution">
    <text evidence="3">The sequence shown here is derived from an EMBL/GenBank/DDBJ whole genome shotgun (WGS) entry which is preliminary data.</text>
</comment>
<reference evidence="4" key="1">
    <citation type="journal article" date="2019" name="Int. J. Syst. Evol. Microbiol.">
        <title>The Global Catalogue of Microorganisms (GCM) 10K type strain sequencing project: providing services to taxonomists for standard genome sequencing and annotation.</title>
        <authorList>
            <consortium name="The Broad Institute Genomics Platform"/>
            <consortium name="The Broad Institute Genome Sequencing Center for Infectious Disease"/>
            <person name="Wu L."/>
            <person name="Ma J."/>
        </authorList>
    </citation>
    <scope>NUCLEOTIDE SEQUENCE [LARGE SCALE GENOMIC DNA]</scope>
    <source>
        <strain evidence="4">CCUG 53903</strain>
    </source>
</reference>